<dbReference type="AlphaFoldDB" id="A0A8W7MT92"/>
<organism evidence="1 2">
    <name type="scientific">Anopheles arabiensis</name>
    <name type="common">Mosquito</name>
    <dbReference type="NCBI Taxonomy" id="7173"/>
    <lineage>
        <taxon>Eukaryota</taxon>
        <taxon>Metazoa</taxon>
        <taxon>Ecdysozoa</taxon>
        <taxon>Arthropoda</taxon>
        <taxon>Hexapoda</taxon>
        <taxon>Insecta</taxon>
        <taxon>Pterygota</taxon>
        <taxon>Neoptera</taxon>
        <taxon>Endopterygota</taxon>
        <taxon>Diptera</taxon>
        <taxon>Nematocera</taxon>
        <taxon>Culicoidea</taxon>
        <taxon>Culicidae</taxon>
        <taxon>Anophelinae</taxon>
        <taxon>Anopheles</taxon>
    </lineage>
</organism>
<accession>A0A8W7MT92</accession>
<name>A0A8W7MT92_ANOAR</name>
<evidence type="ECO:0000313" key="2">
    <source>
        <dbReference type="Proteomes" id="UP000075840"/>
    </source>
</evidence>
<keyword evidence="2" id="KW-1185">Reference proteome</keyword>
<reference evidence="1" key="1">
    <citation type="submission" date="2022-08" db="UniProtKB">
        <authorList>
            <consortium name="EnsemblMetazoa"/>
        </authorList>
    </citation>
    <scope>IDENTIFICATION</scope>
    <source>
        <strain evidence="1">Dongola</strain>
    </source>
</reference>
<evidence type="ECO:0000313" key="1">
    <source>
        <dbReference type="EnsemblMetazoa" id="AARA018482-PA"/>
    </source>
</evidence>
<dbReference type="EnsemblMetazoa" id="AARA018482-RA">
    <property type="protein sequence ID" value="AARA018482-PA"/>
    <property type="gene ID" value="AARA018482"/>
</dbReference>
<sequence length="109" mass="12787">MLSPAILYILHESNRALTITAICQHLKHHFPDVVPSEVSLRTAVIESVLQSCDFGFILYDHRNHGYKLAYRWQTKETVQFEAQLRHVLSEWKKPIRKKQYKLLKLSNGN</sequence>
<proteinExistence type="predicted"/>
<dbReference type="Proteomes" id="UP000075840">
    <property type="component" value="Unassembled WGS sequence"/>
</dbReference>
<dbReference type="EMBL" id="APCN01004545">
    <property type="status" value="NOT_ANNOTATED_CDS"/>
    <property type="molecule type" value="Genomic_DNA"/>
</dbReference>
<protein>
    <submittedName>
        <fullName evidence="1">Uncharacterized protein</fullName>
    </submittedName>
</protein>